<keyword evidence="3" id="KW-1185">Reference proteome</keyword>
<accession>A0ABV5VP42</accession>
<sequence>MSILRTLLDDIPIPQMVRIRQKFDNATVEDYIGALREELKKPGAIDTVKKGQRVAVAVGSRGVAHIAEFTRTTIDAIREAGAEPFIVPCMGSHGGATAEGQRDVLHHLGVTEEAMGAPILSSMEVVKIDEMASGLPVYVDKYAYEADAIVVINRVKPHTAFRGRIESGIMKMIAIGLGKQKGAEACHQLGFKYMAENVPAMANLMLNKLPILFGVALVENAYDETCRVEVLPAADIEAREEQLLLEAKSRLPKILFEQIDVLVIDYIGKNISGDGMDPNVTGRYPTPYAHGGPDVSKMLVLDLTPETKGNANGVGTADFTTQRLADKTDWPATYANGLTSTVCAPTKQATTLENDLYAIKAAVKTCNILDYTTCKLVRIRDTLHLGEIEISVNLLEEARRHPDIEVLTEPYDLQFDDEGYLPK</sequence>
<dbReference type="Pfam" id="PF09861">
    <property type="entry name" value="Lar_N"/>
    <property type="match status" value="1"/>
</dbReference>
<evidence type="ECO:0000313" key="2">
    <source>
        <dbReference type="EMBL" id="MFB9750046.1"/>
    </source>
</evidence>
<proteinExistence type="predicted"/>
<dbReference type="EMBL" id="JBHMAG010000001">
    <property type="protein sequence ID" value="MFB9750046.1"/>
    <property type="molecule type" value="Genomic_DNA"/>
</dbReference>
<feature type="domain" description="LarA-like N-terminal" evidence="1">
    <location>
        <begin position="33"/>
        <end position="189"/>
    </location>
</feature>
<evidence type="ECO:0000259" key="1">
    <source>
        <dbReference type="Pfam" id="PF09861"/>
    </source>
</evidence>
<protein>
    <submittedName>
        <fullName evidence="2">Lactate racemase domain-containing protein</fullName>
    </submittedName>
</protein>
<dbReference type="InterPro" id="IPR018657">
    <property type="entry name" value="LarA-like_N"/>
</dbReference>
<dbReference type="Gene3D" id="3.40.50.11440">
    <property type="match status" value="1"/>
</dbReference>
<comment type="caution">
    <text evidence="2">The sequence shown here is derived from an EMBL/GenBank/DDBJ whole genome shotgun (WGS) entry which is preliminary data.</text>
</comment>
<gene>
    <name evidence="2" type="ORF">ACFFNY_00540</name>
</gene>
<dbReference type="RefSeq" id="WP_344910196.1">
    <property type="nucleotide sequence ID" value="NZ_BAAAYO010000008.1"/>
</dbReference>
<dbReference type="Proteomes" id="UP001589619">
    <property type="component" value="Unassembled WGS sequence"/>
</dbReference>
<organism evidence="2 3">
    <name type="scientific">Paenibacillus hodogayensis</name>
    <dbReference type="NCBI Taxonomy" id="279208"/>
    <lineage>
        <taxon>Bacteria</taxon>
        <taxon>Bacillati</taxon>
        <taxon>Bacillota</taxon>
        <taxon>Bacilli</taxon>
        <taxon>Bacillales</taxon>
        <taxon>Paenibacillaceae</taxon>
        <taxon>Paenibacillus</taxon>
    </lineage>
</organism>
<reference evidence="2 3" key="1">
    <citation type="submission" date="2024-09" db="EMBL/GenBank/DDBJ databases">
        <authorList>
            <person name="Sun Q."/>
            <person name="Mori K."/>
        </authorList>
    </citation>
    <scope>NUCLEOTIDE SEQUENCE [LARGE SCALE GENOMIC DNA]</scope>
    <source>
        <strain evidence="2 3">JCM 12520</strain>
    </source>
</reference>
<evidence type="ECO:0000313" key="3">
    <source>
        <dbReference type="Proteomes" id="UP001589619"/>
    </source>
</evidence>
<name>A0ABV5VP42_9BACL</name>